<evidence type="ECO:0000259" key="1">
    <source>
        <dbReference type="Pfam" id="PF04991"/>
    </source>
</evidence>
<protein>
    <recommendedName>
        <fullName evidence="1">LicD/FKTN/FKRP nucleotidyltransferase domain-containing protein</fullName>
    </recommendedName>
</protein>
<feature type="domain" description="LicD/FKTN/FKRP nucleotidyltransferase" evidence="1">
    <location>
        <begin position="72"/>
        <end position="167"/>
    </location>
</feature>
<dbReference type="PANTHER" id="PTHR43404">
    <property type="entry name" value="LIPOPOLYSACCHARIDE CHOLINEPHOSPHOTRANSFERASE LICD"/>
    <property type="match status" value="1"/>
</dbReference>
<dbReference type="EMBL" id="MN740017">
    <property type="protein sequence ID" value="QHT84332.1"/>
    <property type="molecule type" value="Genomic_DNA"/>
</dbReference>
<name>A0A6C0HUY4_9ZZZZ</name>
<dbReference type="PANTHER" id="PTHR43404:SF1">
    <property type="entry name" value="MNN4P"/>
    <property type="match status" value="1"/>
</dbReference>
<dbReference type="Pfam" id="PF04991">
    <property type="entry name" value="LicD"/>
    <property type="match status" value="1"/>
</dbReference>
<sequence>MIIYIIIIIITFITTYIFIKNNTSCIIKKYIKNIENERNVAMNGLDIEYYINFSFHYRLFNLFELVSKKLDEKGINYFIICGGLIGYFRHNQGFIPWDDDIDIGVMEEDRSKLHDAINELKKDYKYINLGIHDIDKVLYGKFNENAIQIDIFYFKYFPDKNYYFYNVEKHRKMWKNEYFNKDEIFPLQKVPFKLYAPDGTIYKEIQVSIPNKSINYLDRAYKNWSSKMIPTNTHSDYYNLIFPYSRHIKNLFN</sequence>
<evidence type="ECO:0000313" key="2">
    <source>
        <dbReference type="EMBL" id="QHT84332.1"/>
    </source>
</evidence>
<dbReference type="GO" id="GO:0009100">
    <property type="term" value="P:glycoprotein metabolic process"/>
    <property type="evidence" value="ECO:0007669"/>
    <property type="project" value="UniProtKB-ARBA"/>
</dbReference>
<dbReference type="InterPro" id="IPR052942">
    <property type="entry name" value="LPS_cholinephosphotransferase"/>
</dbReference>
<organism evidence="2">
    <name type="scientific">viral metagenome</name>
    <dbReference type="NCBI Taxonomy" id="1070528"/>
    <lineage>
        <taxon>unclassified sequences</taxon>
        <taxon>metagenomes</taxon>
        <taxon>organismal metagenomes</taxon>
    </lineage>
</organism>
<proteinExistence type="predicted"/>
<accession>A0A6C0HUY4</accession>
<dbReference type="AlphaFoldDB" id="A0A6C0HUY4"/>
<dbReference type="InterPro" id="IPR007074">
    <property type="entry name" value="LicD/FKTN/FKRP_NTP_transf"/>
</dbReference>
<reference evidence="2" key="1">
    <citation type="journal article" date="2020" name="Nature">
        <title>Giant virus diversity and host interactions through global metagenomics.</title>
        <authorList>
            <person name="Schulz F."/>
            <person name="Roux S."/>
            <person name="Paez-Espino D."/>
            <person name="Jungbluth S."/>
            <person name="Walsh D.A."/>
            <person name="Denef V.J."/>
            <person name="McMahon K.D."/>
            <person name="Konstantinidis K.T."/>
            <person name="Eloe-Fadrosh E.A."/>
            <person name="Kyrpides N.C."/>
            <person name="Woyke T."/>
        </authorList>
    </citation>
    <scope>NUCLEOTIDE SEQUENCE</scope>
    <source>
        <strain evidence="2">GVMAG-M-3300023184-177</strain>
    </source>
</reference>